<dbReference type="AlphaFoldDB" id="A0A4Y2BE42"/>
<evidence type="ECO:0000256" key="1">
    <source>
        <dbReference type="SAM" id="Phobius"/>
    </source>
</evidence>
<evidence type="ECO:0000313" key="2">
    <source>
        <dbReference type="EMBL" id="GBL90562.1"/>
    </source>
</evidence>
<comment type="caution">
    <text evidence="2">The sequence shown here is derived from an EMBL/GenBank/DDBJ whole genome shotgun (WGS) entry which is preliminary data.</text>
</comment>
<keyword evidence="1" id="KW-0472">Membrane</keyword>
<reference evidence="2 3" key="1">
    <citation type="journal article" date="2019" name="Sci. Rep.">
        <title>Orb-weaving spider Araneus ventricosus genome elucidates the spidroin gene catalogue.</title>
        <authorList>
            <person name="Kono N."/>
            <person name="Nakamura H."/>
            <person name="Ohtoshi R."/>
            <person name="Moran D.A.P."/>
            <person name="Shinohara A."/>
            <person name="Yoshida Y."/>
            <person name="Fujiwara M."/>
            <person name="Mori M."/>
            <person name="Tomita M."/>
            <person name="Arakawa K."/>
        </authorList>
    </citation>
    <scope>NUCLEOTIDE SEQUENCE [LARGE SCALE GENOMIC DNA]</scope>
</reference>
<accession>A0A4Y2BE42</accession>
<evidence type="ECO:0000313" key="3">
    <source>
        <dbReference type="Proteomes" id="UP000499080"/>
    </source>
</evidence>
<protein>
    <submittedName>
        <fullName evidence="2">Uncharacterized protein</fullName>
    </submittedName>
</protein>
<organism evidence="2 3">
    <name type="scientific">Araneus ventricosus</name>
    <name type="common">Orbweaver spider</name>
    <name type="synonym">Epeira ventricosa</name>
    <dbReference type="NCBI Taxonomy" id="182803"/>
    <lineage>
        <taxon>Eukaryota</taxon>
        <taxon>Metazoa</taxon>
        <taxon>Ecdysozoa</taxon>
        <taxon>Arthropoda</taxon>
        <taxon>Chelicerata</taxon>
        <taxon>Arachnida</taxon>
        <taxon>Araneae</taxon>
        <taxon>Araneomorphae</taxon>
        <taxon>Entelegynae</taxon>
        <taxon>Araneoidea</taxon>
        <taxon>Araneidae</taxon>
        <taxon>Araneus</taxon>
    </lineage>
</organism>
<gene>
    <name evidence="2" type="ORF">AVEN_138071_1</name>
</gene>
<dbReference type="Proteomes" id="UP000499080">
    <property type="component" value="Unassembled WGS sequence"/>
</dbReference>
<dbReference type="OrthoDB" id="3222at2759"/>
<keyword evidence="1" id="KW-0812">Transmembrane</keyword>
<feature type="non-terminal residue" evidence="2">
    <location>
        <position position="1"/>
    </location>
</feature>
<feature type="transmembrane region" description="Helical" evidence="1">
    <location>
        <begin position="21"/>
        <end position="42"/>
    </location>
</feature>
<sequence length="85" mass="9203">IFGNAAFAQAVLEERKVSDDVFAVTWAWGVAVMLGIATCANVSGNQSIGHYLSVHKDSFSKSPTNRRLEEAVVGDRSKMVKFKAS</sequence>
<name>A0A4Y2BE42_ARAVE</name>
<keyword evidence="1" id="KW-1133">Transmembrane helix</keyword>
<keyword evidence="3" id="KW-1185">Reference proteome</keyword>
<dbReference type="EMBL" id="BGPR01083259">
    <property type="protein sequence ID" value="GBL90562.1"/>
    <property type="molecule type" value="Genomic_DNA"/>
</dbReference>
<proteinExistence type="predicted"/>